<evidence type="ECO:0000256" key="3">
    <source>
        <dbReference type="ARBA" id="ARBA00022737"/>
    </source>
</evidence>
<dbReference type="InterPro" id="IPR036236">
    <property type="entry name" value="Znf_C2H2_sf"/>
</dbReference>
<keyword evidence="4 10" id="KW-0863">Zinc-finger</keyword>
<protein>
    <recommendedName>
        <fullName evidence="15">Zinc finger protein 57 homolog</fullName>
    </recommendedName>
</protein>
<keyword evidence="2" id="KW-0479">Metal-binding</keyword>
<dbReference type="SMART" id="SM00355">
    <property type="entry name" value="ZnF_C2H2"/>
    <property type="match status" value="7"/>
</dbReference>
<comment type="subcellular location">
    <subcellularLocation>
        <location evidence="1">Nucleus</location>
    </subcellularLocation>
</comment>
<keyword evidence="3" id="KW-0677">Repeat</keyword>
<dbReference type="Gene3D" id="3.30.160.60">
    <property type="entry name" value="Classic Zinc Finger"/>
    <property type="match status" value="6"/>
</dbReference>
<dbReference type="InterPro" id="IPR036051">
    <property type="entry name" value="KRAB_dom_sf"/>
</dbReference>
<evidence type="ECO:0000313" key="13">
    <source>
        <dbReference type="Ensembl" id="ENSCAFP00020003827.1"/>
    </source>
</evidence>
<dbReference type="InterPro" id="IPR001909">
    <property type="entry name" value="KRAB"/>
</dbReference>
<dbReference type="CDD" id="cd07765">
    <property type="entry name" value="KRAB_A-box"/>
    <property type="match status" value="1"/>
</dbReference>
<evidence type="ECO:0000313" key="14">
    <source>
        <dbReference type="Proteomes" id="UP000694391"/>
    </source>
</evidence>
<evidence type="ECO:0000256" key="8">
    <source>
        <dbReference type="ARBA" id="ARBA00023163"/>
    </source>
</evidence>
<dbReference type="SMART" id="SM00349">
    <property type="entry name" value="KRAB"/>
    <property type="match status" value="1"/>
</dbReference>
<feature type="domain" description="C2H2-type" evidence="11">
    <location>
        <begin position="296"/>
        <end position="323"/>
    </location>
</feature>
<dbReference type="Ensembl" id="ENSCAFT00020004434.1">
    <property type="protein sequence ID" value="ENSCAFP00020003827.1"/>
    <property type="gene ID" value="ENSCAFG00020003206.1"/>
</dbReference>
<dbReference type="FunFam" id="3.30.160.60:FF:000671">
    <property type="entry name" value="Zinc finger protein 26"/>
    <property type="match status" value="1"/>
</dbReference>
<evidence type="ECO:0000256" key="4">
    <source>
        <dbReference type="ARBA" id="ARBA00022771"/>
    </source>
</evidence>
<keyword evidence="7" id="KW-0238">DNA-binding</keyword>
<dbReference type="SUPFAM" id="SSF57667">
    <property type="entry name" value="beta-beta-alpha zinc fingers"/>
    <property type="match status" value="4"/>
</dbReference>
<dbReference type="GeneTree" id="ENSGT00390000002599"/>
<feature type="domain" description="C2H2-type" evidence="11">
    <location>
        <begin position="144"/>
        <end position="171"/>
    </location>
</feature>
<dbReference type="Gene3D" id="6.10.140.140">
    <property type="match status" value="1"/>
</dbReference>
<evidence type="ECO:0000256" key="6">
    <source>
        <dbReference type="ARBA" id="ARBA00023015"/>
    </source>
</evidence>
<dbReference type="PROSITE" id="PS50805">
    <property type="entry name" value="KRAB"/>
    <property type="match status" value="1"/>
</dbReference>
<evidence type="ECO:0000256" key="1">
    <source>
        <dbReference type="ARBA" id="ARBA00004123"/>
    </source>
</evidence>
<dbReference type="GO" id="GO:0000981">
    <property type="term" value="F:DNA-binding transcription factor activity, RNA polymerase II-specific"/>
    <property type="evidence" value="ECO:0007669"/>
    <property type="project" value="TreeGrafter"/>
</dbReference>
<dbReference type="FunFam" id="3.30.160.60:FF:000286">
    <property type="entry name" value="Zinc finger protein 770"/>
    <property type="match status" value="1"/>
</dbReference>
<dbReference type="AlphaFoldDB" id="A0A8C0JSF0"/>
<dbReference type="PANTHER" id="PTHR24381:SF390">
    <property type="entry name" value="ZINC FINGER PROTEIN 37 HOMOLOG"/>
    <property type="match status" value="1"/>
</dbReference>
<evidence type="ECO:0000256" key="5">
    <source>
        <dbReference type="ARBA" id="ARBA00022833"/>
    </source>
</evidence>
<dbReference type="Pfam" id="PF00096">
    <property type="entry name" value="zf-C2H2"/>
    <property type="match status" value="6"/>
</dbReference>
<dbReference type="PANTHER" id="PTHR24381">
    <property type="entry name" value="ZINC FINGER PROTEIN"/>
    <property type="match status" value="1"/>
</dbReference>
<evidence type="ECO:0008006" key="15">
    <source>
        <dbReference type="Google" id="ProtNLM"/>
    </source>
</evidence>
<keyword evidence="14" id="KW-1185">Reference proteome</keyword>
<dbReference type="GO" id="GO:0008270">
    <property type="term" value="F:zinc ion binding"/>
    <property type="evidence" value="ECO:0007669"/>
    <property type="project" value="UniProtKB-KW"/>
</dbReference>
<keyword evidence="6" id="KW-0805">Transcription regulation</keyword>
<dbReference type="Proteomes" id="UP000694391">
    <property type="component" value="Unplaced"/>
</dbReference>
<accession>A0A8C0JSF0</accession>
<evidence type="ECO:0000259" key="12">
    <source>
        <dbReference type="PROSITE" id="PS50805"/>
    </source>
</evidence>
<evidence type="ECO:0000259" key="11">
    <source>
        <dbReference type="PROSITE" id="PS50157"/>
    </source>
</evidence>
<reference evidence="13" key="2">
    <citation type="submission" date="2025-09" db="UniProtKB">
        <authorList>
            <consortium name="Ensembl"/>
        </authorList>
    </citation>
    <scope>IDENTIFICATION</scope>
</reference>
<keyword evidence="5" id="KW-0862">Zinc</keyword>
<dbReference type="GO" id="GO:0000977">
    <property type="term" value="F:RNA polymerase II transcription regulatory region sequence-specific DNA binding"/>
    <property type="evidence" value="ECO:0007669"/>
    <property type="project" value="TreeGrafter"/>
</dbReference>
<evidence type="ECO:0000256" key="9">
    <source>
        <dbReference type="ARBA" id="ARBA00023242"/>
    </source>
</evidence>
<reference evidence="13" key="1">
    <citation type="submission" date="2025-08" db="UniProtKB">
        <authorList>
            <consortium name="Ensembl"/>
        </authorList>
    </citation>
    <scope>IDENTIFICATION</scope>
</reference>
<feature type="domain" description="C2H2-type" evidence="11">
    <location>
        <begin position="324"/>
        <end position="351"/>
    </location>
</feature>
<dbReference type="Pfam" id="PF01352">
    <property type="entry name" value="KRAB"/>
    <property type="match status" value="1"/>
</dbReference>
<proteinExistence type="predicted"/>
<sequence length="432" mass="48397">MGSLLLLQKPITFEDVAVNFTQEEWMCLDASQRVLYQDVMSETFRNLMSVAQNLSNPDLIIKLGQEESQQRAEFQAPVIPASRAGRPFLCHICGRTFSKHSNLHSHQFVHIPNKTNSCSHCGKSFRNPKELGYHRRIHLGERPFCCPLCDKTYCDASGLSRHRRVHLGYRPHSCPFCGKGFRDRSELKRHQKIHPDQELGARDQKCIVRAPDPRAGSQTHAGWSQGASQELVAVDHALLTRTQEPIIADKGPMAQTQPAGATLGPGTRTQTPGMRALCLDTRSNCLPPKPSRIKVFSCPHCPLTFSKKAYLFSHQKAHIPEQPSCCFRCGKSFSSLSGLVRHQQTHWRQKVYRCPVCDVCFRDRDGLMGHWGGSKTMDPCLGNLQACWAILGQWLGFFHGAASWAGKEMDLPPDPERGACLAVAMEGFQVEE</sequence>
<evidence type="ECO:0000256" key="10">
    <source>
        <dbReference type="PROSITE-ProRule" id="PRU00042"/>
    </source>
</evidence>
<dbReference type="FunFam" id="3.30.160.60:FF:000965">
    <property type="entry name" value="Neurotrophin receptor-interacting factor homolog"/>
    <property type="match status" value="1"/>
</dbReference>
<dbReference type="PROSITE" id="PS00028">
    <property type="entry name" value="ZINC_FINGER_C2H2_1"/>
    <property type="match status" value="6"/>
</dbReference>
<feature type="domain" description="KRAB" evidence="12">
    <location>
        <begin position="11"/>
        <end position="82"/>
    </location>
</feature>
<feature type="domain" description="C2H2-type" evidence="11">
    <location>
        <begin position="116"/>
        <end position="143"/>
    </location>
</feature>
<name>A0A8C0JSF0_CANLU</name>
<feature type="domain" description="C2H2-type" evidence="11">
    <location>
        <begin position="172"/>
        <end position="199"/>
    </location>
</feature>
<keyword evidence="8" id="KW-0804">Transcription</keyword>
<dbReference type="InterPro" id="IPR013087">
    <property type="entry name" value="Znf_C2H2_type"/>
</dbReference>
<feature type="domain" description="C2H2-type" evidence="11">
    <location>
        <begin position="88"/>
        <end position="115"/>
    </location>
</feature>
<evidence type="ECO:0000256" key="7">
    <source>
        <dbReference type="ARBA" id="ARBA00023125"/>
    </source>
</evidence>
<evidence type="ECO:0000256" key="2">
    <source>
        <dbReference type="ARBA" id="ARBA00022723"/>
    </source>
</evidence>
<dbReference type="GO" id="GO:0005634">
    <property type="term" value="C:nucleus"/>
    <property type="evidence" value="ECO:0007669"/>
    <property type="project" value="UniProtKB-SubCell"/>
</dbReference>
<dbReference type="PROSITE" id="PS50157">
    <property type="entry name" value="ZINC_FINGER_C2H2_2"/>
    <property type="match status" value="6"/>
</dbReference>
<organism evidence="13 14">
    <name type="scientific">Canis lupus dingo</name>
    <name type="common">dingo</name>
    <dbReference type="NCBI Taxonomy" id="286419"/>
    <lineage>
        <taxon>Eukaryota</taxon>
        <taxon>Metazoa</taxon>
        <taxon>Chordata</taxon>
        <taxon>Craniata</taxon>
        <taxon>Vertebrata</taxon>
        <taxon>Euteleostomi</taxon>
        <taxon>Mammalia</taxon>
        <taxon>Eutheria</taxon>
        <taxon>Laurasiatheria</taxon>
        <taxon>Carnivora</taxon>
        <taxon>Caniformia</taxon>
        <taxon>Canidae</taxon>
        <taxon>Canis</taxon>
    </lineage>
</organism>
<keyword evidence="9" id="KW-0539">Nucleus</keyword>
<dbReference type="SUPFAM" id="SSF109640">
    <property type="entry name" value="KRAB domain (Kruppel-associated box)"/>
    <property type="match status" value="1"/>
</dbReference>